<dbReference type="GO" id="GO:1990281">
    <property type="term" value="C:efflux pump complex"/>
    <property type="evidence" value="ECO:0007669"/>
    <property type="project" value="TreeGrafter"/>
</dbReference>
<dbReference type="Gene3D" id="1.20.1600.10">
    <property type="entry name" value="Outer membrane efflux proteins (OEP)"/>
    <property type="match status" value="1"/>
</dbReference>
<sequence>MRLLVFLLLWLSFMGFAYPYSLEDAFHDTLLNNDTVKSLSKQHELASLRRKMSISELLPVASLGLLHDFDREFWSPAISTKANPVIGLTVTQNIGNPFAPLSKLLLAKHDYLNATFLYADAIHNVMLRVIHAYLEAIRTEEVLTLHKETIRALEMNLDAVQKSLKLGESTKGELAYAKAKLLSARSQFLESTNKAESSRASLYHLVGRKSMQTKLEDPILKVQYLPQTLEECVTLAFANNAPIKAARNAIKSAKLRVMESMGRWLPAMSLETTLRYVPSKENIAGGLQRVGTQTTISIGMPLFTGGRNTLAVAIAYEDRSLKEHEYHAKSKLLEEEVQNTWNDYHNALLLASALKELVKASNIAADSIRQEAQLNLKSNLNVIDAELDLLKVRTQLRQAEAAKVGAFYKLLFMIYGDRALDILLMEDFSTSAQQKS</sequence>
<comment type="similarity">
    <text evidence="2">Belongs to the outer membrane factor (OMF) (TC 1.B.17) family.</text>
</comment>
<keyword evidence="4" id="KW-1134">Transmembrane beta strand</keyword>
<protein>
    <submittedName>
        <fullName evidence="8">TolC family protein</fullName>
    </submittedName>
</protein>
<dbReference type="InterPro" id="IPR051906">
    <property type="entry name" value="TolC-like"/>
</dbReference>
<dbReference type="GO" id="GO:0015288">
    <property type="term" value="F:porin activity"/>
    <property type="evidence" value="ECO:0007669"/>
    <property type="project" value="TreeGrafter"/>
</dbReference>
<dbReference type="InterPro" id="IPR003423">
    <property type="entry name" value="OMP_efflux"/>
</dbReference>
<organism evidence="8 9">
    <name type="scientific">Neorickettsia findlayensis</name>
    <dbReference type="NCBI Taxonomy" id="2686014"/>
    <lineage>
        <taxon>Bacteria</taxon>
        <taxon>Pseudomonadati</taxon>
        <taxon>Pseudomonadota</taxon>
        <taxon>Alphaproteobacteria</taxon>
        <taxon>Rickettsiales</taxon>
        <taxon>Anaplasmataceae</taxon>
        <taxon>Neorickettsia</taxon>
    </lineage>
</organism>
<name>A0A6P1GCX6_9RICK</name>
<dbReference type="Proteomes" id="UP000464912">
    <property type="component" value="Chromosome"/>
</dbReference>
<reference evidence="8 9" key="2">
    <citation type="journal article" date="2020" name="MBio">
        <title>Isolation and Molecular Analysis of a Novel Neorickettsia Species That Causes Potomac Horse Fever.</title>
        <authorList>
            <person name="Teymournejad O."/>
            <person name="Lin M."/>
            <person name="Bekebrede H."/>
            <person name="Kamr A."/>
            <person name="Toribio R.E."/>
            <person name="Arroyo L.G."/>
            <person name="Baird J.D."/>
            <person name="Rikihisa Y."/>
        </authorList>
    </citation>
    <scope>NUCLEOTIDE SEQUENCE [LARGE SCALE GENOMIC DNA]</scope>
    <source>
        <strain evidence="8 9">Fin17</strain>
    </source>
</reference>
<evidence type="ECO:0000256" key="7">
    <source>
        <dbReference type="ARBA" id="ARBA00023237"/>
    </source>
</evidence>
<keyword evidence="9" id="KW-1185">Reference proteome</keyword>
<keyword evidence="6" id="KW-0472">Membrane</keyword>
<dbReference type="Pfam" id="PF02321">
    <property type="entry name" value="OEP"/>
    <property type="match status" value="2"/>
</dbReference>
<dbReference type="GO" id="GO:0015562">
    <property type="term" value="F:efflux transmembrane transporter activity"/>
    <property type="evidence" value="ECO:0007669"/>
    <property type="project" value="InterPro"/>
</dbReference>
<dbReference type="PANTHER" id="PTHR30026:SF20">
    <property type="entry name" value="OUTER MEMBRANE PROTEIN TOLC"/>
    <property type="match status" value="1"/>
</dbReference>
<evidence type="ECO:0000256" key="1">
    <source>
        <dbReference type="ARBA" id="ARBA00004442"/>
    </source>
</evidence>
<keyword evidence="5" id="KW-0812">Transmembrane</keyword>
<evidence type="ECO:0000256" key="2">
    <source>
        <dbReference type="ARBA" id="ARBA00007613"/>
    </source>
</evidence>
<evidence type="ECO:0000313" key="9">
    <source>
        <dbReference type="Proteomes" id="UP000464912"/>
    </source>
</evidence>
<keyword evidence="3" id="KW-0813">Transport</keyword>
<evidence type="ECO:0000256" key="6">
    <source>
        <dbReference type="ARBA" id="ARBA00023136"/>
    </source>
</evidence>
<dbReference type="EMBL" id="CP047224">
    <property type="protein sequence ID" value="QHD65591.1"/>
    <property type="molecule type" value="Genomic_DNA"/>
</dbReference>
<comment type="subcellular location">
    <subcellularLocation>
        <location evidence="1">Cell outer membrane</location>
    </subcellularLocation>
</comment>
<dbReference type="SUPFAM" id="SSF56954">
    <property type="entry name" value="Outer membrane efflux proteins (OEP)"/>
    <property type="match status" value="1"/>
</dbReference>
<dbReference type="AlphaFoldDB" id="A0A6P1GCX6"/>
<dbReference type="KEGG" id="nef:GP480_03235"/>
<evidence type="ECO:0000313" key="8">
    <source>
        <dbReference type="EMBL" id="QHD65591.1"/>
    </source>
</evidence>
<gene>
    <name evidence="8" type="ORF">GP480_03235</name>
</gene>
<keyword evidence="7" id="KW-0998">Cell outer membrane</keyword>
<reference evidence="8 9" key="1">
    <citation type="journal article" date="2020" name="MBio">
        <title>Erratum for Teymournejad et al., 'Isolation and Molecular Analysis of a Novel Neorickettsia Species That Causes Potomac Horse Fever'.</title>
        <authorList>
            <person name="Teymournejad O."/>
            <person name="Lin M."/>
            <person name="Bekebrede H."/>
            <person name="Kamr A."/>
            <person name="Toribio R.E."/>
            <person name="Arroyo L.G."/>
            <person name="Baird J.D."/>
            <person name="Rikihisa Y."/>
        </authorList>
    </citation>
    <scope>NUCLEOTIDE SEQUENCE [LARGE SCALE GENOMIC DNA]</scope>
    <source>
        <strain evidence="8 9">Fin17</strain>
    </source>
</reference>
<evidence type="ECO:0000256" key="4">
    <source>
        <dbReference type="ARBA" id="ARBA00022452"/>
    </source>
</evidence>
<accession>A0A6P1GCX6</accession>
<proteinExistence type="inferred from homology"/>
<evidence type="ECO:0000256" key="3">
    <source>
        <dbReference type="ARBA" id="ARBA00022448"/>
    </source>
</evidence>
<dbReference type="PANTHER" id="PTHR30026">
    <property type="entry name" value="OUTER MEMBRANE PROTEIN TOLC"/>
    <property type="match status" value="1"/>
</dbReference>
<dbReference type="GO" id="GO:0009279">
    <property type="term" value="C:cell outer membrane"/>
    <property type="evidence" value="ECO:0007669"/>
    <property type="project" value="UniProtKB-SubCell"/>
</dbReference>
<evidence type="ECO:0000256" key="5">
    <source>
        <dbReference type="ARBA" id="ARBA00022692"/>
    </source>
</evidence>